<dbReference type="Proteomes" id="UP001595075">
    <property type="component" value="Unassembled WGS sequence"/>
</dbReference>
<sequence>MGFQPSNSNRSLAISEYPACNVTSLGNEMRPSAEEWYPRLHLGWNHKECVDMYCYFALRPFNADIEVKWAIHPTGPPFRGKSQPMSFDHILQLADMQSTSDSVQKAIAMGLSTQYYSQKMFRLGTPAYQQAEPTPEEVLTAWEAHSLDISDAGNIEMVKNAVMSTFGICITKGEVELLTQLGSLSKISVFETNTWRRMLCFRCCPKRDNSSGLASPVSSNDNFRKRKNDDMQENDQPAPKRLALPVPQVTPSRERTWIATDPRPISATSECIIVALPKVASPSTSDTHALQAASSPESSDKAQRNQSLAHKISISEALSNTLTISSWLRLLLTLDVYSVKAYSRESSTIIQKWLKDTFDIDLRWSAVYSLTESAKLENVSPLQTAAFKCMVATARKDLWTTLMSLRPSAGIDQARRISLGGLSGNIEEAMRKALRAGPKESDVMFNSQLTRISNRA</sequence>
<keyword evidence="3" id="KW-1185">Reference proteome</keyword>
<feature type="compositionally biased region" description="Polar residues" evidence="1">
    <location>
        <begin position="285"/>
        <end position="297"/>
    </location>
</feature>
<evidence type="ECO:0000313" key="2">
    <source>
        <dbReference type="EMBL" id="KAL2065475.1"/>
    </source>
</evidence>
<name>A0ABR4C6A1_9HELO</name>
<comment type="caution">
    <text evidence="2">The sequence shown here is derived from an EMBL/GenBank/DDBJ whole genome shotgun (WGS) entry which is preliminary data.</text>
</comment>
<feature type="region of interest" description="Disordered" evidence="1">
    <location>
        <begin position="285"/>
        <end position="304"/>
    </location>
</feature>
<gene>
    <name evidence="2" type="ORF">VTL71DRAFT_3145</name>
</gene>
<evidence type="ECO:0000313" key="3">
    <source>
        <dbReference type="Proteomes" id="UP001595075"/>
    </source>
</evidence>
<feature type="compositionally biased region" description="Polar residues" evidence="1">
    <location>
        <begin position="210"/>
        <end position="221"/>
    </location>
</feature>
<proteinExistence type="predicted"/>
<accession>A0ABR4C6A1</accession>
<feature type="region of interest" description="Disordered" evidence="1">
    <location>
        <begin position="209"/>
        <end position="246"/>
    </location>
</feature>
<organism evidence="2 3">
    <name type="scientific">Oculimacula yallundae</name>
    <dbReference type="NCBI Taxonomy" id="86028"/>
    <lineage>
        <taxon>Eukaryota</taxon>
        <taxon>Fungi</taxon>
        <taxon>Dikarya</taxon>
        <taxon>Ascomycota</taxon>
        <taxon>Pezizomycotina</taxon>
        <taxon>Leotiomycetes</taxon>
        <taxon>Helotiales</taxon>
        <taxon>Ploettnerulaceae</taxon>
        <taxon>Oculimacula</taxon>
    </lineage>
</organism>
<reference evidence="2 3" key="1">
    <citation type="journal article" date="2024" name="Commun. Biol.">
        <title>Comparative genomic analysis of thermophilic fungi reveals convergent evolutionary adaptations and gene losses.</title>
        <authorList>
            <person name="Steindorff A.S."/>
            <person name="Aguilar-Pontes M.V."/>
            <person name="Robinson A.J."/>
            <person name="Andreopoulos B."/>
            <person name="LaButti K."/>
            <person name="Kuo A."/>
            <person name="Mondo S."/>
            <person name="Riley R."/>
            <person name="Otillar R."/>
            <person name="Haridas S."/>
            <person name="Lipzen A."/>
            <person name="Grimwood J."/>
            <person name="Schmutz J."/>
            <person name="Clum A."/>
            <person name="Reid I.D."/>
            <person name="Moisan M.C."/>
            <person name="Butler G."/>
            <person name="Nguyen T.T.M."/>
            <person name="Dewar K."/>
            <person name="Conant G."/>
            <person name="Drula E."/>
            <person name="Henrissat B."/>
            <person name="Hansel C."/>
            <person name="Singer S."/>
            <person name="Hutchinson M.I."/>
            <person name="de Vries R.P."/>
            <person name="Natvig D.O."/>
            <person name="Powell A.J."/>
            <person name="Tsang A."/>
            <person name="Grigoriev I.V."/>
        </authorList>
    </citation>
    <scope>NUCLEOTIDE SEQUENCE [LARGE SCALE GENOMIC DNA]</scope>
    <source>
        <strain evidence="2 3">CBS 494.80</strain>
    </source>
</reference>
<evidence type="ECO:0000256" key="1">
    <source>
        <dbReference type="SAM" id="MobiDB-lite"/>
    </source>
</evidence>
<protein>
    <submittedName>
        <fullName evidence="2">Uncharacterized protein</fullName>
    </submittedName>
</protein>
<dbReference type="EMBL" id="JAZHXI010000012">
    <property type="protein sequence ID" value="KAL2065475.1"/>
    <property type="molecule type" value="Genomic_DNA"/>
</dbReference>